<keyword evidence="2" id="KW-1185">Reference proteome</keyword>
<evidence type="ECO:0000313" key="2">
    <source>
        <dbReference type="Proteomes" id="UP000230069"/>
    </source>
</evidence>
<reference evidence="1 2" key="1">
    <citation type="submission" date="2017-09" db="EMBL/GenBank/DDBJ databases">
        <title>WGS assembly of Aquilegia coerulea Goldsmith.</title>
        <authorList>
            <person name="Hodges S."/>
            <person name="Kramer E."/>
            <person name="Nordborg M."/>
            <person name="Tomkins J."/>
            <person name="Borevitz J."/>
            <person name="Derieg N."/>
            <person name="Yan J."/>
            <person name="Mihaltcheva S."/>
            <person name="Hayes R.D."/>
            <person name="Rokhsar D."/>
        </authorList>
    </citation>
    <scope>NUCLEOTIDE SEQUENCE [LARGE SCALE GENOMIC DNA]</scope>
    <source>
        <strain evidence="2">cv. Goldsmith</strain>
    </source>
</reference>
<protein>
    <submittedName>
        <fullName evidence="1">Uncharacterized protein</fullName>
    </submittedName>
</protein>
<name>A0A2G5E9I5_AQUCA</name>
<sequence>MEIGGIGSQIYNLKAALGSSYNGCGRKDFKAIEARSLVLRLNQIGKEVFIYMMVIHRLEMCTKLMLLAVQFVITLAEAVRFVLRGGAITIIAPLHSYSSIYLPVSGFLVLA</sequence>
<dbReference type="AlphaFoldDB" id="A0A2G5E9I5"/>
<proteinExistence type="predicted"/>
<accession>A0A2G5E9I5</accession>
<dbReference type="InParanoid" id="A0A2G5E9I5"/>
<gene>
    <name evidence="1" type="ORF">AQUCO_01000314v1</name>
</gene>
<dbReference type="EMBL" id="KZ305027">
    <property type="protein sequence ID" value="PIA52361.1"/>
    <property type="molecule type" value="Genomic_DNA"/>
</dbReference>
<organism evidence="1 2">
    <name type="scientific">Aquilegia coerulea</name>
    <name type="common">Rocky mountain columbine</name>
    <dbReference type="NCBI Taxonomy" id="218851"/>
    <lineage>
        <taxon>Eukaryota</taxon>
        <taxon>Viridiplantae</taxon>
        <taxon>Streptophyta</taxon>
        <taxon>Embryophyta</taxon>
        <taxon>Tracheophyta</taxon>
        <taxon>Spermatophyta</taxon>
        <taxon>Magnoliopsida</taxon>
        <taxon>Ranunculales</taxon>
        <taxon>Ranunculaceae</taxon>
        <taxon>Thalictroideae</taxon>
        <taxon>Aquilegia</taxon>
    </lineage>
</organism>
<dbReference type="Proteomes" id="UP000230069">
    <property type="component" value="Unassembled WGS sequence"/>
</dbReference>
<evidence type="ECO:0000313" key="1">
    <source>
        <dbReference type="EMBL" id="PIA52361.1"/>
    </source>
</evidence>